<keyword evidence="1" id="KW-0812">Transmembrane</keyword>
<sequence>MNSMGFDRRLGKGRLLAAWLVCHRDLRGLLFSPGTYLVVLLAGLAAHLFLNTLAQSITDSGLAVLSGAFNLPIYSVLFVTGLFLTLASVTSISREREQGTLEVLFYGPIDVAAYIGGKLASFGLAYLGLLALYLVCYALFAGSTGFVFAVPTWAVIGLSVPVVMHVVALGTFVSTVTRRVRASLAWFLLILLVLLALQFSPDLLELAPVGNRFYPPLRLARIVLERINQAFTWVSPFALLIKGTEAVRRADTLLYVYTAAISSCSVLVLAAGSMYLMWKGGVRS</sequence>
<accession>A0A6B1DQX4</accession>
<keyword evidence="1" id="KW-1133">Transmembrane helix</keyword>
<comment type="caution">
    <text evidence="2">The sequence shown here is derived from an EMBL/GenBank/DDBJ whole genome shotgun (WGS) entry which is preliminary data.</text>
</comment>
<dbReference type="GO" id="GO:0005886">
    <property type="term" value="C:plasma membrane"/>
    <property type="evidence" value="ECO:0007669"/>
    <property type="project" value="UniProtKB-SubCell"/>
</dbReference>
<dbReference type="EMBL" id="VXPY01000050">
    <property type="protein sequence ID" value="MYD90139.1"/>
    <property type="molecule type" value="Genomic_DNA"/>
</dbReference>
<gene>
    <name evidence="2" type="ORF">F4Y08_07335</name>
</gene>
<dbReference type="Pfam" id="PF12679">
    <property type="entry name" value="ABC2_membrane_2"/>
    <property type="match status" value="1"/>
</dbReference>
<name>A0A6B1DQX4_9CHLR</name>
<feature type="transmembrane region" description="Helical" evidence="1">
    <location>
        <begin position="219"/>
        <end position="241"/>
    </location>
</feature>
<feature type="transmembrane region" description="Helical" evidence="1">
    <location>
        <begin position="119"/>
        <end position="140"/>
    </location>
</feature>
<organism evidence="2">
    <name type="scientific">Caldilineaceae bacterium SB0662_bin_9</name>
    <dbReference type="NCBI Taxonomy" id="2605258"/>
    <lineage>
        <taxon>Bacteria</taxon>
        <taxon>Bacillati</taxon>
        <taxon>Chloroflexota</taxon>
        <taxon>Caldilineae</taxon>
        <taxon>Caldilineales</taxon>
        <taxon>Caldilineaceae</taxon>
    </lineage>
</organism>
<evidence type="ECO:0000256" key="1">
    <source>
        <dbReference type="SAM" id="Phobius"/>
    </source>
</evidence>
<keyword evidence="1" id="KW-0472">Membrane</keyword>
<feature type="transmembrane region" description="Helical" evidence="1">
    <location>
        <begin position="253"/>
        <end position="278"/>
    </location>
</feature>
<reference evidence="2" key="1">
    <citation type="submission" date="2019-09" db="EMBL/GenBank/DDBJ databases">
        <title>Characterisation of the sponge microbiome using genome-centric metagenomics.</title>
        <authorList>
            <person name="Engelberts J.P."/>
            <person name="Robbins S.J."/>
            <person name="De Goeij J.M."/>
            <person name="Aranda M."/>
            <person name="Bell S.C."/>
            <person name="Webster N.S."/>
        </authorList>
    </citation>
    <scope>NUCLEOTIDE SEQUENCE</scope>
    <source>
        <strain evidence="2">SB0662_bin_9</strain>
    </source>
</reference>
<feature type="transmembrane region" description="Helical" evidence="1">
    <location>
        <begin position="180"/>
        <end position="199"/>
    </location>
</feature>
<proteinExistence type="predicted"/>
<feature type="transmembrane region" description="Helical" evidence="1">
    <location>
        <begin position="29"/>
        <end position="50"/>
    </location>
</feature>
<feature type="transmembrane region" description="Helical" evidence="1">
    <location>
        <begin position="146"/>
        <end position="168"/>
    </location>
</feature>
<evidence type="ECO:0000313" key="2">
    <source>
        <dbReference type="EMBL" id="MYD90139.1"/>
    </source>
</evidence>
<protein>
    <submittedName>
        <fullName evidence="2">ABC transporter permease subunit</fullName>
    </submittedName>
</protein>
<dbReference type="AlphaFoldDB" id="A0A6B1DQX4"/>
<dbReference type="GO" id="GO:0140359">
    <property type="term" value="F:ABC-type transporter activity"/>
    <property type="evidence" value="ECO:0007669"/>
    <property type="project" value="InterPro"/>
</dbReference>
<feature type="transmembrane region" description="Helical" evidence="1">
    <location>
        <begin position="62"/>
        <end position="86"/>
    </location>
</feature>